<dbReference type="EMBL" id="JACHIR010000001">
    <property type="protein sequence ID" value="MBB5896054.1"/>
    <property type="molecule type" value="Genomic_DNA"/>
</dbReference>
<organism evidence="2 3">
    <name type="scientific">Kutzneria kofuensis</name>
    <dbReference type="NCBI Taxonomy" id="103725"/>
    <lineage>
        <taxon>Bacteria</taxon>
        <taxon>Bacillati</taxon>
        <taxon>Actinomycetota</taxon>
        <taxon>Actinomycetes</taxon>
        <taxon>Pseudonocardiales</taxon>
        <taxon>Pseudonocardiaceae</taxon>
        <taxon>Kutzneria</taxon>
    </lineage>
</organism>
<sequence>MTDFGVTADGFVLKGFAEILQEAQQRARDAFGPDVDLSATSALNKILQVTADEDALLWQRLEDTYYSQFVSTATGPSLDQLGEDIGLPRGFLFAHGQVQFTIDNPDPGRTYLLPVGIILTTNETVPVAFRTTEPARLSAQAKTVTVAARAFEPGESGDVDTGEISLIDFDYQDQYLNLGPNTRVTVTNPAPFTGGDARESDTDYRARQLGYPREMWTVQSVRAAVLSVPGVLDVLLSDPLGGPDVSQSYFTLFDFNQRVFAAERRVDQQYDFTVVVAHEIGRPWHTTGVVIGVYDRVLAAVDRVRPMGIHPNIVPADHIEVGLRARVVIEPGIDKQAITAALVRRLANDIGGLRLGDDVLFSQIMAVLVDQPGVLDVQDMRLRRFPPQLGRVVFGAVEFQRDVFEAAVGENLGLGPTEIAVFRLDSGLLDLEVVGR</sequence>
<dbReference type="Proteomes" id="UP000585638">
    <property type="component" value="Unassembled WGS sequence"/>
</dbReference>
<accession>A0A7W9KNY7</accession>
<dbReference type="Pfam" id="PF04865">
    <property type="entry name" value="Baseplate_J"/>
    <property type="match status" value="1"/>
</dbReference>
<comment type="caution">
    <text evidence="2">The sequence shown here is derived from an EMBL/GenBank/DDBJ whole genome shotgun (WGS) entry which is preliminary data.</text>
</comment>
<keyword evidence="3" id="KW-1185">Reference proteome</keyword>
<dbReference type="AlphaFoldDB" id="A0A7W9KNY7"/>
<protein>
    <submittedName>
        <fullName evidence="2">Putative phage protein gp47/JayE</fullName>
    </submittedName>
</protein>
<evidence type="ECO:0000313" key="2">
    <source>
        <dbReference type="EMBL" id="MBB5896054.1"/>
    </source>
</evidence>
<reference evidence="2 3" key="1">
    <citation type="submission" date="2020-08" db="EMBL/GenBank/DDBJ databases">
        <title>Sequencing the genomes of 1000 actinobacteria strains.</title>
        <authorList>
            <person name="Klenk H.-P."/>
        </authorList>
    </citation>
    <scope>NUCLEOTIDE SEQUENCE [LARGE SCALE GENOMIC DNA]</scope>
    <source>
        <strain evidence="2 3">DSM 43851</strain>
    </source>
</reference>
<dbReference type="RefSeq" id="WP_184867763.1">
    <property type="nucleotide sequence ID" value="NZ_BAAAWY010000035.1"/>
</dbReference>
<proteinExistence type="predicted"/>
<feature type="domain" description="Baseplate protein J-like barrel" evidence="1">
    <location>
        <begin position="98"/>
        <end position="195"/>
    </location>
</feature>
<evidence type="ECO:0000259" key="1">
    <source>
        <dbReference type="Pfam" id="PF04865"/>
    </source>
</evidence>
<name>A0A7W9KNY7_9PSEU</name>
<evidence type="ECO:0000313" key="3">
    <source>
        <dbReference type="Proteomes" id="UP000585638"/>
    </source>
</evidence>
<dbReference type="InterPro" id="IPR006949">
    <property type="entry name" value="Barrel_Baseplate_J-like"/>
</dbReference>
<gene>
    <name evidence="2" type="ORF">BJ998_007250</name>
</gene>